<name>A0A1G7NH42_9PROT</name>
<evidence type="ECO:0000256" key="2">
    <source>
        <dbReference type="ARBA" id="ARBA00022448"/>
    </source>
</evidence>
<dbReference type="Gene3D" id="1.20.5.3310">
    <property type="match status" value="1"/>
</dbReference>
<accession>A0A1G7NH42</accession>
<feature type="compositionally biased region" description="Basic and acidic residues" evidence="8">
    <location>
        <begin position="75"/>
        <end position="95"/>
    </location>
</feature>
<dbReference type="AlphaFoldDB" id="A0A1G7NH42"/>
<dbReference type="EMBL" id="FNCE01000002">
    <property type="protein sequence ID" value="SDF73231.1"/>
    <property type="molecule type" value="Genomic_DNA"/>
</dbReference>
<keyword evidence="2" id="KW-0813">Transport</keyword>
<feature type="region of interest" description="Disordered" evidence="8">
    <location>
        <begin position="62"/>
        <end position="150"/>
    </location>
</feature>
<dbReference type="PANTHER" id="PTHR33162">
    <property type="entry name" value="SEC-INDEPENDENT PROTEIN TRANSLOCASE PROTEIN TATA, CHLOROPLASTIC"/>
    <property type="match status" value="1"/>
</dbReference>
<keyword evidence="3" id="KW-0812">Transmembrane</keyword>
<dbReference type="Proteomes" id="UP000199415">
    <property type="component" value="Unassembled WGS sequence"/>
</dbReference>
<comment type="subcellular location">
    <subcellularLocation>
        <location evidence="1">Membrane</location>
        <topology evidence="1">Single-pass membrane protein</topology>
    </subcellularLocation>
</comment>
<dbReference type="PANTHER" id="PTHR33162:SF1">
    <property type="entry name" value="SEC-INDEPENDENT PROTEIN TRANSLOCASE PROTEIN TATA, CHLOROPLASTIC"/>
    <property type="match status" value="1"/>
</dbReference>
<dbReference type="GO" id="GO:0016020">
    <property type="term" value="C:membrane"/>
    <property type="evidence" value="ECO:0007669"/>
    <property type="project" value="UniProtKB-SubCell"/>
</dbReference>
<organism evidence="9 10">
    <name type="scientific">Limimonas halophila</name>
    <dbReference type="NCBI Taxonomy" id="1082479"/>
    <lineage>
        <taxon>Bacteria</taxon>
        <taxon>Pseudomonadati</taxon>
        <taxon>Pseudomonadota</taxon>
        <taxon>Alphaproteobacteria</taxon>
        <taxon>Rhodospirillales</taxon>
        <taxon>Rhodovibrionaceae</taxon>
        <taxon>Limimonas</taxon>
    </lineage>
</organism>
<keyword evidence="4" id="KW-0653">Protein transport</keyword>
<evidence type="ECO:0000313" key="9">
    <source>
        <dbReference type="EMBL" id="SDF73231.1"/>
    </source>
</evidence>
<evidence type="ECO:0000256" key="3">
    <source>
        <dbReference type="ARBA" id="ARBA00022692"/>
    </source>
</evidence>
<gene>
    <name evidence="9" type="ORF">SAMN05216241_102166</name>
</gene>
<proteinExistence type="predicted"/>
<reference evidence="9 10" key="1">
    <citation type="submission" date="2016-10" db="EMBL/GenBank/DDBJ databases">
        <authorList>
            <person name="de Groot N.N."/>
        </authorList>
    </citation>
    <scope>NUCLEOTIDE SEQUENCE [LARGE SCALE GENOMIC DNA]</scope>
    <source>
        <strain evidence="9 10">DSM 25584</strain>
    </source>
</reference>
<keyword evidence="7" id="KW-0472">Membrane</keyword>
<dbReference type="GO" id="GO:0015031">
    <property type="term" value="P:protein transport"/>
    <property type="evidence" value="ECO:0007669"/>
    <property type="project" value="UniProtKB-KW"/>
</dbReference>
<dbReference type="STRING" id="1082479.SAMN05216241_102166"/>
<protein>
    <submittedName>
        <fullName evidence="9">Twin arginine-targeting protein translocase TatB</fullName>
    </submittedName>
</protein>
<feature type="compositionally biased region" description="Low complexity" evidence="8">
    <location>
        <begin position="100"/>
        <end position="125"/>
    </location>
</feature>
<keyword evidence="10" id="KW-1185">Reference proteome</keyword>
<dbReference type="InterPro" id="IPR003369">
    <property type="entry name" value="TatA/B/E"/>
</dbReference>
<keyword evidence="5" id="KW-1133">Transmembrane helix</keyword>
<evidence type="ECO:0000313" key="10">
    <source>
        <dbReference type="Proteomes" id="UP000199415"/>
    </source>
</evidence>
<sequence>MAMVALLALVVIGPRDLPKVMRTVGRYVRQARGIMRDFQSNLEKMVEEEGLEDVKETAQRARKFNTNQEIENLVDPDKSVRGTAEEVERSARGDGEASETGSTGRGDAAGADTGPGPTSGNGSSSVTAEPTGPATEHQETRGADRSTGNS</sequence>
<keyword evidence="6" id="KW-0811">Translocation</keyword>
<dbReference type="Pfam" id="PF02416">
    <property type="entry name" value="TatA_B_E"/>
    <property type="match status" value="1"/>
</dbReference>
<evidence type="ECO:0000256" key="6">
    <source>
        <dbReference type="ARBA" id="ARBA00023010"/>
    </source>
</evidence>
<evidence type="ECO:0000256" key="7">
    <source>
        <dbReference type="ARBA" id="ARBA00023136"/>
    </source>
</evidence>
<evidence type="ECO:0000256" key="1">
    <source>
        <dbReference type="ARBA" id="ARBA00004167"/>
    </source>
</evidence>
<evidence type="ECO:0000256" key="5">
    <source>
        <dbReference type="ARBA" id="ARBA00022989"/>
    </source>
</evidence>
<evidence type="ECO:0000256" key="8">
    <source>
        <dbReference type="SAM" id="MobiDB-lite"/>
    </source>
</evidence>
<evidence type="ECO:0000256" key="4">
    <source>
        <dbReference type="ARBA" id="ARBA00022927"/>
    </source>
</evidence>